<dbReference type="Proteomes" id="UP001560296">
    <property type="component" value="Unassembled WGS sequence"/>
</dbReference>
<feature type="chain" id="PRO_5046632884" evidence="1">
    <location>
        <begin position="19"/>
        <end position="133"/>
    </location>
</feature>
<evidence type="ECO:0000313" key="2">
    <source>
        <dbReference type="EMBL" id="MEX6501106.1"/>
    </source>
</evidence>
<name>A0ABV3YP59_9PSED</name>
<dbReference type="EMBL" id="JBFTEG010000002">
    <property type="protein sequence ID" value="MEX6501106.1"/>
    <property type="molecule type" value="Genomic_DNA"/>
</dbReference>
<gene>
    <name evidence="2" type="ORF">AB5S05_03455</name>
</gene>
<accession>A0ABV3YP59</accession>
<proteinExistence type="predicted"/>
<protein>
    <submittedName>
        <fullName evidence="2">Quorum-sensing-regulated virulence factor family protein</fullName>
    </submittedName>
</protein>
<feature type="signal peptide" evidence="1">
    <location>
        <begin position="1"/>
        <end position="18"/>
    </location>
</feature>
<reference evidence="2 3" key="1">
    <citation type="submission" date="2024-07" db="EMBL/GenBank/DDBJ databases">
        <authorList>
            <person name="Li M."/>
        </authorList>
    </citation>
    <scope>NUCLEOTIDE SEQUENCE [LARGE SCALE GENOMIC DNA]</scope>
    <source>
        <strain evidence="2 3">25A3E</strain>
    </source>
</reference>
<evidence type="ECO:0000313" key="3">
    <source>
        <dbReference type="Proteomes" id="UP001560296"/>
    </source>
</evidence>
<evidence type="ECO:0000256" key="1">
    <source>
        <dbReference type="SAM" id="SignalP"/>
    </source>
</evidence>
<keyword evidence="1" id="KW-0732">Signal</keyword>
<organism evidence="2 3">
    <name type="scientific">Pseudomonas zhanjiangensis</name>
    <dbReference type="NCBI Taxonomy" id="3239015"/>
    <lineage>
        <taxon>Bacteria</taxon>
        <taxon>Pseudomonadati</taxon>
        <taxon>Pseudomonadota</taxon>
        <taxon>Gammaproteobacteria</taxon>
        <taxon>Pseudomonadales</taxon>
        <taxon>Pseudomonadaceae</taxon>
        <taxon>Pseudomonas</taxon>
    </lineage>
</organism>
<comment type="caution">
    <text evidence="2">The sequence shown here is derived from an EMBL/GenBank/DDBJ whole genome shotgun (WGS) entry which is preliminary data.</text>
</comment>
<dbReference type="RefSeq" id="WP_369286046.1">
    <property type="nucleotide sequence ID" value="NZ_JBFTEG010000002.1"/>
</dbReference>
<dbReference type="Pfam" id="PF13652">
    <property type="entry name" value="QSregVF"/>
    <property type="match status" value="1"/>
</dbReference>
<keyword evidence="3" id="KW-1185">Reference proteome</keyword>
<dbReference type="InterPro" id="IPR025203">
    <property type="entry name" value="QSregVF"/>
</dbReference>
<sequence length="133" mass="14829">MPRFLLAITLCLPLLAQAASLKDHELSRLLQRVARDSSIGTPRAINQDILDRGYSVDGNQLVNHLSVRPAHAAQMRANPEQVRVQLSNSVCANDGYRRLLAQGALLRYEFSELRSNRPIASETFRESDCTSPD</sequence>
<dbReference type="Gene3D" id="3.30.300.250">
    <property type="match status" value="1"/>
</dbReference>